<dbReference type="SUPFAM" id="SSF47384">
    <property type="entry name" value="Homodimeric domain of signal transducing histidine kinase"/>
    <property type="match status" value="1"/>
</dbReference>
<dbReference type="InterPro" id="IPR004358">
    <property type="entry name" value="Sig_transdc_His_kin-like_C"/>
</dbReference>
<keyword evidence="4 7" id="KW-0597">Phosphoprotein</keyword>
<feature type="domain" description="Response regulatory" evidence="9">
    <location>
        <begin position="444"/>
        <end position="560"/>
    </location>
</feature>
<gene>
    <name evidence="10" type="ORF">Bxe_C0072</name>
</gene>
<dbReference type="PRINTS" id="PR00344">
    <property type="entry name" value="BCTRLSENSOR"/>
</dbReference>
<dbReference type="InterPro" id="IPR005467">
    <property type="entry name" value="His_kinase_dom"/>
</dbReference>
<evidence type="ECO:0000256" key="4">
    <source>
        <dbReference type="ARBA" id="ARBA00022553"/>
    </source>
</evidence>
<dbReference type="SUPFAM" id="SSF55781">
    <property type="entry name" value="GAF domain-like"/>
    <property type="match status" value="1"/>
</dbReference>
<dbReference type="CDD" id="cd00082">
    <property type="entry name" value="HisKA"/>
    <property type="match status" value="1"/>
</dbReference>
<dbReference type="Pfam" id="PF13185">
    <property type="entry name" value="GAF_2"/>
    <property type="match status" value="1"/>
</dbReference>
<dbReference type="InterPro" id="IPR003661">
    <property type="entry name" value="HisK_dim/P_dom"/>
</dbReference>
<dbReference type="Pfam" id="PF02518">
    <property type="entry name" value="HATPase_c"/>
    <property type="match status" value="1"/>
</dbReference>
<evidence type="ECO:0000256" key="7">
    <source>
        <dbReference type="PROSITE-ProRule" id="PRU00169"/>
    </source>
</evidence>
<dbReference type="InterPro" id="IPR003594">
    <property type="entry name" value="HATPase_dom"/>
</dbReference>
<comment type="catalytic activity">
    <reaction evidence="1">
        <text>ATP + protein L-histidine = ADP + protein N-phospho-L-histidine.</text>
        <dbReference type="EC" id="2.7.13.3"/>
    </reaction>
</comment>
<dbReference type="CDD" id="cd17580">
    <property type="entry name" value="REC_2_DhkD-like"/>
    <property type="match status" value="1"/>
</dbReference>
<evidence type="ECO:0000256" key="1">
    <source>
        <dbReference type="ARBA" id="ARBA00000085"/>
    </source>
</evidence>
<dbReference type="Pfam" id="PF00072">
    <property type="entry name" value="Response_reg"/>
    <property type="match status" value="1"/>
</dbReference>
<dbReference type="KEGG" id="bxe:Bxe_C0072"/>
<accession>Q13IU1</accession>
<keyword evidence="5 10" id="KW-0808">Transferase</keyword>
<dbReference type="KEGG" id="bxb:DR64_8354"/>
<reference evidence="10 11" key="1">
    <citation type="journal article" date="2006" name="Proc. Natl. Acad. Sci. U.S.A.">
        <title>Burkholderia xenovorans LB400 harbors a multi-replicon, 9.73-Mbp genome shaped for versatility.</title>
        <authorList>
            <person name="Chain P.S."/>
            <person name="Denef V.J."/>
            <person name="Konstantinidis K.T."/>
            <person name="Vergez L.M."/>
            <person name="Agullo L."/>
            <person name="Reyes V.L."/>
            <person name="Hauser L."/>
            <person name="Cordova M."/>
            <person name="Gomez L."/>
            <person name="Gonzalez M."/>
            <person name="Land M."/>
            <person name="Lao V."/>
            <person name="Larimer F."/>
            <person name="LiPuma J.J."/>
            <person name="Mahenthiralingam E."/>
            <person name="Malfatti S.A."/>
            <person name="Marx C.J."/>
            <person name="Parnell J.J."/>
            <person name="Ramette A."/>
            <person name="Richardson P."/>
            <person name="Seeger M."/>
            <person name="Smith D."/>
            <person name="Spilker T."/>
            <person name="Sul W.J."/>
            <person name="Tsoi T.V."/>
            <person name="Ulrich L.E."/>
            <person name="Zhulin I.B."/>
            <person name="Tiedje J.M."/>
        </authorList>
    </citation>
    <scope>NUCLEOTIDE SEQUENCE [LARGE SCALE GENOMIC DNA]</scope>
    <source>
        <strain evidence="10 11">LB400</strain>
    </source>
</reference>
<dbReference type="PROSITE" id="PS50109">
    <property type="entry name" value="HIS_KIN"/>
    <property type="match status" value="1"/>
</dbReference>
<dbReference type="Gene3D" id="3.40.50.2300">
    <property type="match status" value="1"/>
</dbReference>
<evidence type="ECO:0000259" key="8">
    <source>
        <dbReference type="PROSITE" id="PS50109"/>
    </source>
</evidence>
<dbReference type="SMART" id="SM00448">
    <property type="entry name" value="REC"/>
    <property type="match status" value="1"/>
</dbReference>
<organism evidence="10 11">
    <name type="scientific">Paraburkholderia xenovorans (strain LB400)</name>
    <dbReference type="NCBI Taxonomy" id="266265"/>
    <lineage>
        <taxon>Bacteria</taxon>
        <taxon>Pseudomonadati</taxon>
        <taxon>Pseudomonadota</taxon>
        <taxon>Betaproteobacteria</taxon>
        <taxon>Burkholderiales</taxon>
        <taxon>Burkholderiaceae</taxon>
        <taxon>Paraburkholderia</taxon>
    </lineage>
</organism>
<dbReference type="PATRIC" id="fig|266265.5.peg.7851"/>
<evidence type="ECO:0000313" key="10">
    <source>
        <dbReference type="EMBL" id="ABE35998.1"/>
    </source>
</evidence>
<dbReference type="Gene3D" id="3.30.450.40">
    <property type="match status" value="1"/>
</dbReference>
<dbReference type="STRING" id="266265.Bxe_C0072"/>
<dbReference type="eggNOG" id="COG2205">
    <property type="taxonomic scope" value="Bacteria"/>
</dbReference>
<feature type="domain" description="Histidine kinase" evidence="8">
    <location>
        <begin position="198"/>
        <end position="423"/>
    </location>
</feature>
<dbReference type="FunFam" id="3.30.565.10:FF:000006">
    <property type="entry name" value="Sensor histidine kinase WalK"/>
    <property type="match status" value="1"/>
</dbReference>
<dbReference type="AlphaFoldDB" id="Q13IU1"/>
<keyword evidence="11" id="KW-1185">Reference proteome</keyword>
<dbReference type="Proteomes" id="UP000001817">
    <property type="component" value="Chromosome 3"/>
</dbReference>
<dbReference type="InterPro" id="IPR001789">
    <property type="entry name" value="Sig_transdc_resp-reg_receiver"/>
</dbReference>
<dbReference type="InterPro" id="IPR029016">
    <property type="entry name" value="GAF-like_dom_sf"/>
</dbReference>
<evidence type="ECO:0000256" key="5">
    <source>
        <dbReference type="ARBA" id="ARBA00022679"/>
    </source>
</evidence>
<sequence length="568" mass="60961">MESNYPPAQTDELAMRAARPADHAAENGVLLRIARAQLGSRERLLQEIADAALLLCDAGSSGISLVEGDDQHKQFRWLAVAGLCVGLQGKTTPWRDCPCGVALESAAPQLFVRPQDHFASLRFPGVNITEGLVVPIPTDNGFVGAIWVMSHTPARQFDREDVRLLANLAVSAGAALTTVDARDTGEGSERRHSEFIAMLGHELRNPMAPIDSAVGAAKQLCSDNEKAVEVLTIAQRQMRHLRTLVDDLLDAARLKHGKLAIKHSNTSLNEIAFDAVTAVRHHIESRRHSLKVTGLDEQVPVRADHVRLSQVLGNLLSNAAKYTPTGGTIELTVKVAADEEPAQPDLVVIEVKDNGIGIDSSVQPHVFELFAQSARGNARAEGGLGIGLAVAKRMVELHDGTISLQSDGSGRGTSVTLRLPILRSRDDSPATVDTAQPRELRPVRLLLVDDNADALQSLGMLLELEGHQVTMSASGREAVQLIRQTLPEVAIIDVGMPDMDGFDVATAVRSDSRLDDVTLVALTGYAAESDKSRALAAGFDYHLTKPLSLEKLQYILANRAGGKLGGIV</sequence>
<dbReference type="GO" id="GO:0000155">
    <property type="term" value="F:phosphorelay sensor kinase activity"/>
    <property type="evidence" value="ECO:0007669"/>
    <property type="project" value="InterPro"/>
</dbReference>
<dbReference type="PANTHER" id="PTHR43547:SF2">
    <property type="entry name" value="HYBRID SIGNAL TRANSDUCTION HISTIDINE KINASE C"/>
    <property type="match status" value="1"/>
</dbReference>
<dbReference type="InterPro" id="IPR011006">
    <property type="entry name" value="CheY-like_superfamily"/>
</dbReference>
<dbReference type="SMART" id="SM00388">
    <property type="entry name" value="HisKA"/>
    <property type="match status" value="1"/>
</dbReference>
<dbReference type="Pfam" id="PF00512">
    <property type="entry name" value="HisKA"/>
    <property type="match status" value="1"/>
</dbReference>
<dbReference type="PANTHER" id="PTHR43547">
    <property type="entry name" value="TWO-COMPONENT HISTIDINE KINASE"/>
    <property type="match status" value="1"/>
</dbReference>
<keyword evidence="6 10" id="KW-0418">Kinase</keyword>
<evidence type="ECO:0000256" key="6">
    <source>
        <dbReference type="ARBA" id="ARBA00022777"/>
    </source>
</evidence>
<feature type="modified residue" description="4-aspartylphosphate" evidence="7">
    <location>
        <position position="493"/>
    </location>
</feature>
<name>Q13IU1_PARXL</name>
<protein>
    <recommendedName>
        <fullName evidence="3">histidine kinase</fullName>
        <ecNumber evidence="3">2.7.13.3</ecNumber>
    </recommendedName>
</protein>
<dbReference type="InterPro" id="IPR036097">
    <property type="entry name" value="HisK_dim/P_sf"/>
</dbReference>
<dbReference type="InterPro" id="IPR036890">
    <property type="entry name" value="HATPase_C_sf"/>
</dbReference>
<dbReference type="RefSeq" id="WP_011493258.1">
    <property type="nucleotide sequence ID" value="NC_007953.1"/>
</dbReference>
<dbReference type="GO" id="GO:0005886">
    <property type="term" value="C:plasma membrane"/>
    <property type="evidence" value="ECO:0007669"/>
    <property type="project" value="UniProtKB-SubCell"/>
</dbReference>
<evidence type="ECO:0000256" key="2">
    <source>
        <dbReference type="ARBA" id="ARBA00004429"/>
    </source>
</evidence>
<comment type="subcellular location">
    <subcellularLocation>
        <location evidence="2">Cell inner membrane</location>
        <topology evidence="2">Multi-pass membrane protein</topology>
    </subcellularLocation>
</comment>
<dbReference type="InterPro" id="IPR003018">
    <property type="entry name" value="GAF"/>
</dbReference>
<dbReference type="eggNOG" id="COG0745">
    <property type="taxonomic scope" value="Bacteria"/>
</dbReference>
<dbReference type="OrthoDB" id="9768069at2"/>
<dbReference type="PROSITE" id="PS50110">
    <property type="entry name" value="RESPONSE_REGULATORY"/>
    <property type="match status" value="1"/>
</dbReference>
<dbReference type="EMBL" id="CP000272">
    <property type="protein sequence ID" value="ABE35998.1"/>
    <property type="molecule type" value="Genomic_DNA"/>
</dbReference>
<dbReference type="CDD" id="cd00075">
    <property type="entry name" value="HATPase"/>
    <property type="match status" value="1"/>
</dbReference>
<dbReference type="EC" id="2.7.13.3" evidence="3"/>
<evidence type="ECO:0000313" key="11">
    <source>
        <dbReference type="Proteomes" id="UP000001817"/>
    </source>
</evidence>
<evidence type="ECO:0000259" key="9">
    <source>
        <dbReference type="PROSITE" id="PS50110"/>
    </source>
</evidence>
<dbReference type="SMART" id="SM00387">
    <property type="entry name" value="HATPase_c"/>
    <property type="match status" value="1"/>
</dbReference>
<dbReference type="Gene3D" id="3.30.565.10">
    <property type="entry name" value="Histidine kinase-like ATPase, C-terminal domain"/>
    <property type="match status" value="1"/>
</dbReference>
<proteinExistence type="predicted"/>
<evidence type="ECO:0000256" key="3">
    <source>
        <dbReference type="ARBA" id="ARBA00012438"/>
    </source>
</evidence>
<dbReference type="SUPFAM" id="SSF52172">
    <property type="entry name" value="CheY-like"/>
    <property type="match status" value="1"/>
</dbReference>
<dbReference type="Gene3D" id="1.10.287.130">
    <property type="match status" value="1"/>
</dbReference>
<dbReference type="SUPFAM" id="SSF55874">
    <property type="entry name" value="ATPase domain of HSP90 chaperone/DNA topoisomerase II/histidine kinase"/>
    <property type="match status" value="1"/>
</dbReference>